<name>A0A418XIM5_9PSED</name>
<comment type="caution">
    <text evidence="2">The sequence shown here is derived from an EMBL/GenBank/DDBJ whole genome shotgun (WGS) entry which is preliminary data.</text>
</comment>
<dbReference type="Gene3D" id="3.40.630.30">
    <property type="match status" value="1"/>
</dbReference>
<evidence type="ECO:0000313" key="2">
    <source>
        <dbReference type="EMBL" id="RJG12300.1"/>
    </source>
</evidence>
<proteinExistence type="predicted"/>
<dbReference type="PROSITE" id="PS51186">
    <property type="entry name" value="GNAT"/>
    <property type="match status" value="1"/>
</dbReference>
<sequence>MLEIVKQVCGFSRRQIEEALPKGFFVAYSSGPSLGCHYYDARAFVDGILIAESHGHILPEREFRVTGLKVYADYRGKGYGRKICERLIEEAKAAGCQFLLFEGVDLDNAVAVQLYRNLGCVSIKSKTYPSRKDFEQSL</sequence>
<dbReference type="Proteomes" id="UP000284021">
    <property type="component" value="Unassembled WGS sequence"/>
</dbReference>
<dbReference type="RefSeq" id="WP_119952629.1">
    <property type="nucleotide sequence ID" value="NZ_QYUR01000002.1"/>
</dbReference>
<dbReference type="GO" id="GO:0016747">
    <property type="term" value="F:acyltransferase activity, transferring groups other than amino-acyl groups"/>
    <property type="evidence" value="ECO:0007669"/>
    <property type="project" value="InterPro"/>
</dbReference>
<evidence type="ECO:0000259" key="1">
    <source>
        <dbReference type="PROSITE" id="PS51186"/>
    </source>
</evidence>
<accession>A0A418XIM5</accession>
<dbReference type="AlphaFoldDB" id="A0A418XIM5"/>
<dbReference type="OrthoDB" id="326501at2"/>
<dbReference type="InterPro" id="IPR016181">
    <property type="entry name" value="Acyl_CoA_acyltransferase"/>
</dbReference>
<dbReference type="EMBL" id="QYUR01000002">
    <property type="protein sequence ID" value="RJG12300.1"/>
    <property type="molecule type" value="Genomic_DNA"/>
</dbReference>
<reference evidence="2 3" key="1">
    <citation type="submission" date="2018-09" db="EMBL/GenBank/DDBJ databases">
        <authorList>
            <person name="Zhu H."/>
        </authorList>
    </citation>
    <scope>NUCLEOTIDE SEQUENCE [LARGE SCALE GENOMIC DNA]</scope>
    <source>
        <strain evidence="2 3">K1S02-6</strain>
    </source>
</reference>
<keyword evidence="3" id="KW-1185">Reference proteome</keyword>
<dbReference type="Pfam" id="PF00583">
    <property type="entry name" value="Acetyltransf_1"/>
    <property type="match status" value="1"/>
</dbReference>
<protein>
    <submittedName>
        <fullName evidence="2">GNAT family N-acetyltransferase</fullName>
    </submittedName>
</protein>
<gene>
    <name evidence="2" type="ORF">D3879_03095</name>
</gene>
<feature type="domain" description="N-acetyltransferase" evidence="1">
    <location>
        <begin position="1"/>
        <end position="138"/>
    </location>
</feature>
<organism evidence="2 3">
    <name type="scientific">Pseudomonas cavernicola</name>
    <dbReference type="NCBI Taxonomy" id="2320866"/>
    <lineage>
        <taxon>Bacteria</taxon>
        <taxon>Pseudomonadati</taxon>
        <taxon>Pseudomonadota</taxon>
        <taxon>Gammaproteobacteria</taxon>
        <taxon>Pseudomonadales</taxon>
        <taxon>Pseudomonadaceae</taxon>
        <taxon>Pseudomonas</taxon>
    </lineage>
</organism>
<evidence type="ECO:0000313" key="3">
    <source>
        <dbReference type="Proteomes" id="UP000284021"/>
    </source>
</evidence>
<keyword evidence="2" id="KW-0808">Transferase</keyword>
<dbReference type="CDD" id="cd04301">
    <property type="entry name" value="NAT_SF"/>
    <property type="match status" value="1"/>
</dbReference>
<dbReference type="InterPro" id="IPR000182">
    <property type="entry name" value="GNAT_dom"/>
</dbReference>
<dbReference type="SUPFAM" id="SSF55729">
    <property type="entry name" value="Acyl-CoA N-acyltransferases (Nat)"/>
    <property type="match status" value="1"/>
</dbReference>